<evidence type="ECO:0000256" key="11">
    <source>
        <dbReference type="SAM" id="Phobius"/>
    </source>
</evidence>
<feature type="transmembrane region" description="Helical" evidence="11">
    <location>
        <begin position="371"/>
        <end position="391"/>
    </location>
</feature>
<dbReference type="Gene3D" id="3.40.50.720">
    <property type="entry name" value="NAD(P)-binding Rossmann-like Domain"/>
    <property type="match status" value="1"/>
</dbReference>
<accession>A0A099F7J3</accession>
<evidence type="ECO:0000259" key="12">
    <source>
        <dbReference type="PROSITE" id="PS51201"/>
    </source>
</evidence>
<evidence type="ECO:0000256" key="8">
    <source>
        <dbReference type="ARBA" id="ARBA00023065"/>
    </source>
</evidence>
<dbReference type="EMBL" id="FOJO01000001">
    <property type="protein sequence ID" value="SFA38243.1"/>
    <property type="molecule type" value="Genomic_DNA"/>
</dbReference>
<evidence type="ECO:0000256" key="10">
    <source>
        <dbReference type="SAM" id="MobiDB-lite"/>
    </source>
</evidence>
<feature type="transmembrane region" description="Helical" evidence="11">
    <location>
        <begin position="191"/>
        <end position="217"/>
    </location>
</feature>
<keyword evidence="7 11" id="KW-1133">Transmembrane helix</keyword>
<keyword evidence="2" id="KW-0813">Transport</keyword>
<evidence type="ECO:0000313" key="13">
    <source>
        <dbReference type="EMBL" id="KGJ06449.1"/>
    </source>
</evidence>
<feature type="transmembrane region" description="Helical" evidence="11">
    <location>
        <begin position="308"/>
        <end position="329"/>
    </location>
</feature>
<dbReference type="GO" id="GO:0012505">
    <property type="term" value="C:endomembrane system"/>
    <property type="evidence" value="ECO:0007669"/>
    <property type="project" value="UniProtKB-SubCell"/>
</dbReference>
<dbReference type="Proteomes" id="UP000182312">
    <property type="component" value="Unassembled WGS sequence"/>
</dbReference>
<dbReference type="EMBL" id="JRKN01000002">
    <property type="protein sequence ID" value="KGJ06449.1"/>
    <property type="molecule type" value="Genomic_DNA"/>
</dbReference>
<evidence type="ECO:0000256" key="1">
    <source>
        <dbReference type="ARBA" id="ARBA00004127"/>
    </source>
</evidence>
<dbReference type="InterPro" id="IPR038770">
    <property type="entry name" value="Na+/solute_symporter_sf"/>
</dbReference>
<dbReference type="Proteomes" id="UP000029846">
    <property type="component" value="Unassembled WGS sequence"/>
</dbReference>
<keyword evidence="15" id="KW-1185">Reference proteome</keyword>
<feature type="transmembrane region" description="Helical" evidence="11">
    <location>
        <begin position="229"/>
        <end position="247"/>
    </location>
</feature>
<feature type="transmembrane region" description="Helical" evidence="11">
    <location>
        <begin position="59"/>
        <end position="75"/>
    </location>
</feature>
<dbReference type="InterPro" id="IPR006153">
    <property type="entry name" value="Cation/H_exchanger_TM"/>
</dbReference>
<evidence type="ECO:0000256" key="9">
    <source>
        <dbReference type="ARBA" id="ARBA00023136"/>
    </source>
</evidence>
<feature type="transmembrane region" description="Helical" evidence="11">
    <location>
        <begin position="6"/>
        <end position="23"/>
    </location>
</feature>
<dbReference type="InterPro" id="IPR036291">
    <property type="entry name" value="NAD(P)-bd_dom_sf"/>
</dbReference>
<evidence type="ECO:0000256" key="3">
    <source>
        <dbReference type="ARBA" id="ARBA00022449"/>
    </source>
</evidence>
<reference evidence="13 15" key="1">
    <citation type="submission" date="2014-09" db="EMBL/GenBank/DDBJ databases">
        <authorList>
            <person name="McGinnis J.M."/>
            <person name="Wolfgang W.J."/>
        </authorList>
    </citation>
    <scope>NUCLEOTIDE SEQUENCE [LARGE SCALE GENOMIC DNA]</scope>
    <source>
        <strain evidence="13 15">JCM 14014</strain>
    </source>
</reference>
<dbReference type="Pfam" id="PF00999">
    <property type="entry name" value="Na_H_Exchanger"/>
    <property type="match status" value="1"/>
</dbReference>
<feature type="transmembrane region" description="Helical" evidence="11">
    <location>
        <begin position="30"/>
        <end position="47"/>
    </location>
</feature>
<evidence type="ECO:0000313" key="15">
    <source>
        <dbReference type="Proteomes" id="UP000029846"/>
    </source>
</evidence>
<evidence type="ECO:0000256" key="2">
    <source>
        <dbReference type="ARBA" id="ARBA00022448"/>
    </source>
</evidence>
<dbReference type="SUPFAM" id="SSF51735">
    <property type="entry name" value="NAD(P)-binding Rossmann-fold domains"/>
    <property type="match status" value="1"/>
</dbReference>
<organism evidence="13 15">
    <name type="scientific">Paracoccus halophilus</name>
    <dbReference type="NCBI Taxonomy" id="376733"/>
    <lineage>
        <taxon>Bacteria</taxon>
        <taxon>Pseudomonadati</taxon>
        <taxon>Pseudomonadota</taxon>
        <taxon>Alphaproteobacteria</taxon>
        <taxon>Rhodobacterales</taxon>
        <taxon>Paracoccaceae</taxon>
        <taxon>Paracoccus</taxon>
    </lineage>
</organism>
<evidence type="ECO:0000256" key="5">
    <source>
        <dbReference type="ARBA" id="ARBA00022692"/>
    </source>
</evidence>
<dbReference type="Pfam" id="PF02254">
    <property type="entry name" value="TrkA_N"/>
    <property type="match status" value="1"/>
</dbReference>
<dbReference type="STRING" id="376733.SAMN04487972_101105"/>
<feature type="domain" description="RCK N-terminal" evidence="12">
    <location>
        <begin position="414"/>
        <end position="530"/>
    </location>
</feature>
<proteinExistence type="predicted"/>
<feature type="compositionally biased region" description="Basic and acidic residues" evidence="10">
    <location>
        <begin position="628"/>
        <end position="645"/>
    </location>
</feature>
<feature type="transmembrane region" description="Helical" evidence="11">
    <location>
        <begin position="341"/>
        <end position="365"/>
    </location>
</feature>
<dbReference type="GO" id="GO:0015297">
    <property type="term" value="F:antiporter activity"/>
    <property type="evidence" value="ECO:0007669"/>
    <property type="project" value="UniProtKB-KW"/>
</dbReference>
<keyword evidence="6" id="KW-0630">Potassium</keyword>
<dbReference type="FunFam" id="3.40.50.720:FF:000036">
    <property type="entry name" value="Glutathione-regulated potassium-efflux system protein KefB"/>
    <property type="match status" value="1"/>
</dbReference>
<dbReference type="RefSeq" id="WP_036738377.1">
    <property type="nucleotide sequence ID" value="NZ_FOJO01000001.1"/>
</dbReference>
<dbReference type="eggNOG" id="COG0475">
    <property type="taxonomic scope" value="Bacteria"/>
</dbReference>
<feature type="transmembrane region" description="Helical" evidence="11">
    <location>
        <begin position="148"/>
        <end position="171"/>
    </location>
</feature>
<feature type="transmembrane region" description="Helical" evidence="11">
    <location>
        <begin position="284"/>
        <end position="302"/>
    </location>
</feature>
<evidence type="ECO:0000256" key="6">
    <source>
        <dbReference type="ARBA" id="ARBA00022958"/>
    </source>
</evidence>
<name>A0A099F7J3_9RHOB</name>
<dbReference type="AlphaFoldDB" id="A0A099F7J3"/>
<evidence type="ECO:0000313" key="14">
    <source>
        <dbReference type="EMBL" id="SFA38243.1"/>
    </source>
</evidence>
<dbReference type="eggNOG" id="COG1226">
    <property type="taxonomic scope" value="Bacteria"/>
</dbReference>
<dbReference type="PROSITE" id="PS51201">
    <property type="entry name" value="RCK_N"/>
    <property type="match status" value="1"/>
</dbReference>
<reference evidence="13 15" key="2">
    <citation type="submission" date="2014-10" db="EMBL/GenBank/DDBJ databases">
        <title>Paracoccus sanguinis sp. nov., isolated from clinical specimens of New York State patients.</title>
        <authorList>
            <person name="Mingle L.A."/>
            <person name="Cole J.A."/>
            <person name="Lapierre P."/>
            <person name="Musser K.A."/>
        </authorList>
    </citation>
    <scope>NUCLEOTIDE SEQUENCE [LARGE SCALE GENOMIC DNA]</scope>
    <source>
        <strain evidence="13 15">JCM 14014</strain>
    </source>
</reference>
<dbReference type="GO" id="GO:0006813">
    <property type="term" value="P:potassium ion transport"/>
    <property type="evidence" value="ECO:0007669"/>
    <property type="project" value="UniProtKB-KW"/>
</dbReference>
<keyword evidence="9 11" id="KW-0472">Membrane</keyword>
<protein>
    <submittedName>
        <fullName evidence="14">Kef-type potassium/proton antiporter, CPA2 family (TC 2.A.37.1)</fullName>
    </submittedName>
    <submittedName>
        <fullName evidence="13">Potassium transporter</fullName>
    </submittedName>
</protein>
<keyword evidence="8" id="KW-0406">Ion transport</keyword>
<sequence length="654" mass="70825">MEEFLFVATIYLLSMVIAVPLSARLGLGSVLGYLVSGILIGPVLGLAGSEGEMADLQSFAEFGVVMMLFLIGLELEPRALWAMRKRLVGLAGMQILGTMALLTLVALALRQSWQVAVTLSMILSLSSTAIVLQTLSEKSLMQTAGGRSAFAVLLTQDIAVIPMIALMPLLAPRAVAGGAGGEHVGAAEFLGALPGWGVALIALGAVAAVVLIGQYLVRPLFRYVNSARLNELDTALALLIVVGIASLMEFVGLSPALGTFLAGVMLAGSEFRHDLEAQIAPFKGLLLGLFFITVGASMNFSILFELPVVVLGVTFVMIAIKALVLHGIARVTGLRGRDRTLFTLSLAQAGEFGFVLLSYAVSLAILPRALVQGFLLVIALSMLATPLLFILSDFISRRIAEERGSSVPDEIDEQQPIIVAGVGRFGQVVNRLITMSGFQTTVLDHDLEVIQLMRRFGFKGYFGDPTRPEILTAAGLDKARVLVAALDDPAANLRLVRYAKEKRPDIIVIARARDRVNVFQLYEARADHIVRETFDSSLRAGRYALEQVGLSPYEASELERIYYRMDRVHLRELAEVWQPGVPLDQNPEYVRLSQDLNRQLENALIERFAHGPSAAPLNDDPEQLLADGKADEAPEHGLPRTERQGRPGGRSWVD</sequence>
<feature type="transmembrane region" description="Helical" evidence="11">
    <location>
        <begin position="115"/>
        <end position="136"/>
    </location>
</feature>
<keyword evidence="5 11" id="KW-0812">Transmembrane</keyword>
<evidence type="ECO:0000313" key="16">
    <source>
        <dbReference type="Proteomes" id="UP000182312"/>
    </source>
</evidence>
<dbReference type="OrthoDB" id="9781411at2"/>
<feature type="region of interest" description="Disordered" evidence="10">
    <location>
        <begin position="611"/>
        <end position="654"/>
    </location>
</feature>
<dbReference type="PANTHER" id="PTHR46157:SF4">
    <property type="entry name" value="K(+) EFFLUX ANTIPORTER 3, CHLOROPLASTIC"/>
    <property type="match status" value="1"/>
</dbReference>
<keyword evidence="3" id="KW-0050">Antiport</keyword>
<comment type="subcellular location">
    <subcellularLocation>
        <location evidence="1">Endomembrane system</location>
        <topology evidence="1">Multi-pass membrane protein</topology>
    </subcellularLocation>
</comment>
<dbReference type="InterPro" id="IPR003148">
    <property type="entry name" value="RCK_N"/>
</dbReference>
<reference evidence="14 16" key="3">
    <citation type="submission" date="2016-10" db="EMBL/GenBank/DDBJ databases">
        <authorList>
            <person name="de Groot N.N."/>
        </authorList>
    </citation>
    <scope>NUCLEOTIDE SEQUENCE [LARGE SCALE GENOMIC DNA]</scope>
    <source>
        <strain evidence="14 16">CGMCC 1.6117</strain>
    </source>
</reference>
<dbReference type="GO" id="GO:0005886">
    <property type="term" value="C:plasma membrane"/>
    <property type="evidence" value="ECO:0007669"/>
    <property type="project" value="TreeGrafter"/>
</dbReference>
<dbReference type="Gene3D" id="1.20.1530.20">
    <property type="match status" value="1"/>
</dbReference>
<keyword evidence="4" id="KW-0633">Potassium transport</keyword>
<dbReference type="PANTHER" id="PTHR46157">
    <property type="entry name" value="K(+) EFFLUX ANTIPORTER 3, CHLOROPLASTIC"/>
    <property type="match status" value="1"/>
</dbReference>
<evidence type="ECO:0000256" key="7">
    <source>
        <dbReference type="ARBA" id="ARBA00022989"/>
    </source>
</evidence>
<dbReference type="GO" id="GO:1902600">
    <property type="term" value="P:proton transmembrane transport"/>
    <property type="evidence" value="ECO:0007669"/>
    <property type="project" value="InterPro"/>
</dbReference>
<gene>
    <name evidence="13" type="ORF">IT41_02070</name>
    <name evidence="14" type="ORF">SAMN04487972_101105</name>
</gene>
<feature type="transmembrane region" description="Helical" evidence="11">
    <location>
        <begin position="87"/>
        <end position="109"/>
    </location>
</feature>
<evidence type="ECO:0000256" key="4">
    <source>
        <dbReference type="ARBA" id="ARBA00022538"/>
    </source>
</evidence>